<dbReference type="Proteomes" id="UP000886595">
    <property type="component" value="Unassembled WGS sequence"/>
</dbReference>
<comment type="caution">
    <text evidence="2">The sequence shown here is derived from an EMBL/GenBank/DDBJ whole genome shotgun (WGS) entry which is preliminary data.</text>
</comment>
<evidence type="ECO:0000256" key="1">
    <source>
        <dbReference type="SAM" id="MobiDB-lite"/>
    </source>
</evidence>
<keyword evidence="3" id="KW-1185">Reference proteome</keyword>
<sequence length="115" mass="13415">MGDTDDLKITVKNTMKLCTVMHDTVGPELQVINNSEKVINNGLIMTQEGDEAEVQEDEMVRKEHEVEKKRELEPDFEEHKENKQKALMEKEMDNAEYKDSESAIEHYSKKGIRYQ</sequence>
<evidence type="ECO:0000313" key="3">
    <source>
        <dbReference type="Proteomes" id="UP000886595"/>
    </source>
</evidence>
<protein>
    <submittedName>
        <fullName evidence="2">Uncharacterized protein</fullName>
    </submittedName>
</protein>
<dbReference type="EMBL" id="JAAMPC010000004">
    <property type="protein sequence ID" value="KAG2315763.1"/>
    <property type="molecule type" value="Genomic_DNA"/>
</dbReference>
<proteinExistence type="predicted"/>
<dbReference type="AlphaFoldDB" id="A0A8X7VRE4"/>
<feature type="region of interest" description="Disordered" evidence="1">
    <location>
        <begin position="51"/>
        <end position="115"/>
    </location>
</feature>
<gene>
    <name evidence="2" type="ORF">Bca52824_018885</name>
</gene>
<reference evidence="2 3" key="1">
    <citation type="submission" date="2020-02" db="EMBL/GenBank/DDBJ databases">
        <authorList>
            <person name="Ma Q."/>
            <person name="Huang Y."/>
            <person name="Song X."/>
            <person name="Pei D."/>
        </authorList>
    </citation>
    <scope>NUCLEOTIDE SEQUENCE [LARGE SCALE GENOMIC DNA]</scope>
    <source>
        <strain evidence="2">Sxm20200214</strain>
        <tissue evidence="2">Leaf</tissue>
    </source>
</reference>
<accession>A0A8X7VRE4</accession>
<name>A0A8X7VRE4_BRACI</name>
<evidence type="ECO:0000313" key="2">
    <source>
        <dbReference type="EMBL" id="KAG2315763.1"/>
    </source>
</evidence>
<feature type="compositionally biased region" description="Basic and acidic residues" evidence="1">
    <location>
        <begin position="58"/>
        <end position="108"/>
    </location>
</feature>
<organism evidence="2 3">
    <name type="scientific">Brassica carinata</name>
    <name type="common">Ethiopian mustard</name>
    <name type="synonym">Abyssinian cabbage</name>
    <dbReference type="NCBI Taxonomy" id="52824"/>
    <lineage>
        <taxon>Eukaryota</taxon>
        <taxon>Viridiplantae</taxon>
        <taxon>Streptophyta</taxon>
        <taxon>Embryophyta</taxon>
        <taxon>Tracheophyta</taxon>
        <taxon>Spermatophyta</taxon>
        <taxon>Magnoliopsida</taxon>
        <taxon>eudicotyledons</taxon>
        <taxon>Gunneridae</taxon>
        <taxon>Pentapetalae</taxon>
        <taxon>rosids</taxon>
        <taxon>malvids</taxon>
        <taxon>Brassicales</taxon>
        <taxon>Brassicaceae</taxon>
        <taxon>Brassiceae</taxon>
        <taxon>Brassica</taxon>
    </lineage>
</organism>